<name>A0AAD4JVB3_9MUSC</name>
<proteinExistence type="predicted"/>
<dbReference type="SMART" id="SM00595">
    <property type="entry name" value="MADF"/>
    <property type="match status" value="1"/>
</dbReference>
<keyword evidence="5" id="KW-1185">Reference proteome</keyword>
<dbReference type="PANTHER" id="PTHR12243:SF64">
    <property type="entry name" value="DORSAL INTERACTING PROTEIN 3-RELATED"/>
    <property type="match status" value="1"/>
</dbReference>
<dbReference type="InterPro" id="IPR006578">
    <property type="entry name" value="MADF-dom"/>
</dbReference>
<sequence length="273" mass="31233">MGNHKVLKTAGINLRYSMYDFIDAVKKHNIIWDREHENFHNRELRDQAWQQIGLQLCKNFDVASAGEKQEIAKTLLKRWKNTRDSYLRVNRLRQSGEEISRASYIYEKELSFLLDVKAEDDETTLKLDPKSPAKRKHSRSMIRTPLKRHHISDSQERIPDVVDVSTDASGHQNALLEDGLHTMLDTLNCTTSTSTLPQNSKNESSTAIFQDININGANSSAANTSTTISADPDPDQAFFDSIKPDMQRMSSDQKLEFKIEVLKILRNFKTIPN</sequence>
<dbReference type="PROSITE" id="PS51029">
    <property type="entry name" value="MADF"/>
    <property type="match status" value="1"/>
</dbReference>
<comment type="caution">
    <text evidence="4">The sequence shown here is derived from an EMBL/GenBank/DDBJ whole genome shotgun (WGS) entry which is preliminary data.</text>
</comment>
<dbReference type="AlphaFoldDB" id="A0AAD4JVB3"/>
<dbReference type="GO" id="GO:0005667">
    <property type="term" value="C:transcription regulator complex"/>
    <property type="evidence" value="ECO:0007669"/>
    <property type="project" value="TreeGrafter"/>
</dbReference>
<dbReference type="PANTHER" id="PTHR12243">
    <property type="entry name" value="MADF DOMAIN TRANSCRIPTION FACTOR"/>
    <property type="match status" value="1"/>
</dbReference>
<keyword evidence="1" id="KW-0539">Nucleus</keyword>
<dbReference type="Pfam" id="PF02944">
    <property type="entry name" value="BESS"/>
    <property type="match status" value="1"/>
</dbReference>
<dbReference type="Pfam" id="PF10545">
    <property type="entry name" value="MADF_DNA_bdg"/>
    <property type="match status" value="1"/>
</dbReference>
<dbReference type="EMBL" id="JAJJHW010003409">
    <property type="protein sequence ID" value="KAH8360255.1"/>
    <property type="molecule type" value="Genomic_DNA"/>
</dbReference>
<dbReference type="PROSITE" id="PS51031">
    <property type="entry name" value="BESS"/>
    <property type="match status" value="1"/>
</dbReference>
<dbReference type="GO" id="GO:0006357">
    <property type="term" value="P:regulation of transcription by RNA polymerase II"/>
    <property type="evidence" value="ECO:0007669"/>
    <property type="project" value="TreeGrafter"/>
</dbReference>
<dbReference type="InterPro" id="IPR039353">
    <property type="entry name" value="TF_Adf1"/>
</dbReference>
<feature type="domain" description="MADF" evidence="2">
    <location>
        <begin position="20"/>
        <end position="118"/>
    </location>
</feature>
<reference evidence="4" key="1">
    <citation type="journal article" date="2021" name="Mol. Ecol. Resour.">
        <title>Phylogenomic analyses of the genus Drosophila reveals genomic signals of climate adaptation.</title>
        <authorList>
            <person name="Li F."/>
            <person name="Rane R.V."/>
            <person name="Luria V."/>
            <person name="Xiong Z."/>
            <person name="Chen J."/>
            <person name="Li Z."/>
            <person name="Catullo R.A."/>
            <person name="Griffin P.C."/>
            <person name="Schiffer M."/>
            <person name="Pearce S."/>
            <person name="Lee S.F."/>
            <person name="McElroy K."/>
            <person name="Stocker A."/>
            <person name="Shirriffs J."/>
            <person name="Cockerell F."/>
            <person name="Coppin C."/>
            <person name="Sgro C.M."/>
            <person name="Karger A."/>
            <person name="Cain J.W."/>
            <person name="Weber J.A."/>
            <person name="Santpere G."/>
            <person name="Kirschner M.W."/>
            <person name="Hoffmann A.A."/>
            <person name="Oakeshott J.G."/>
            <person name="Zhang G."/>
        </authorList>
    </citation>
    <scope>NUCLEOTIDE SEQUENCE</scope>
    <source>
        <strain evidence="4">BGI-SZ-2011g</strain>
    </source>
</reference>
<feature type="domain" description="BESS" evidence="3">
    <location>
        <begin position="232"/>
        <end position="271"/>
    </location>
</feature>
<accession>A0AAD4JVB3</accession>
<evidence type="ECO:0000313" key="5">
    <source>
        <dbReference type="Proteomes" id="UP001200034"/>
    </source>
</evidence>
<dbReference type="GO" id="GO:0003677">
    <property type="term" value="F:DNA binding"/>
    <property type="evidence" value="ECO:0007669"/>
    <property type="project" value="InterPro"/>
</dbReference>
<evidence type="ECO:0000256" key="1">
    <source>
        <dbReference type="PROSITE-ProRule" id="PRU00371"/>
    </source>
</evidence>
<protein>
    <recommendedName>
        <fullName evidence="6">Transcription factor Adf-1</fullName>
    </recommendedName>
</protein>
<evidence type="ECO:0000259" key="3">
    <source>
        <dbReference type="PROSITE" id="PS51031"/>
    </source>
</evidence>
<evidence type="ECO:0000259" key="2">
    <source>
        <dbReference type="PROSITE" id="PS51029"/>
    </source>
</evidence>
<comment type="subcellular location">
    <subcellularLocation>
        <location evidence="1">Nucleus</location>
    </subcellularLocation>
</comment>
<evidence type="ECO:0008006" key="6">
    <source>
        <dbReference type="Google" id="ProtNLM"/>
    </source>
</evidence>
<dbReference type="InterPro" id="IPR004210">
    <property type="entry name" value="BESS_motif"/>
</dbReference>
<dbReference type="Proteomes" id="UP001200034">
    <property type="component" value="Unassembled WGS sequence"/>
</dbReference>
<evidence type="ECO:0000313" key="4">
    <source>
        <dbReference type="EMBL" id="KAH8360255.1"/>
    </source>
</evidence>
<dbReference type="GO" id="GO:0005634">
    <property type="term" value="C:nucleus"/>
    <property type="evidence" value="ECO:0007669"/>
    <property type="project" value="UniProtKB-SubCell"/>
</dbReference>
<organism evidence="4 5">
    <name type="scientific">Drosophila rubida</name>
    <dbReference type="NCBI Taxonomy" id="30044"/>
    <lineage>
        <taxon>Eukaryota</taxon>
        <taxon>Metazoa</taxon>
        <taxon>Ecdysozoa</taxon>
        <taxon>Arthropoda</taxon>
        <taxon>Hexapoda</taxon>
        <taxon>Insecta</taxon>
        <taxon>Pterygota</taxon>
        <taxon>Neoptera</taxon>
        <taxon>Endopterygota</taxon>
        <taxon>Diptera</taxon>
        <taxon>Brachycera</taxon>
        <taxon>Muscomorpha</taxon>
        <taxon>Ephydroidea</taxon>
        <taxon>Drosophilidae</taxon>
        <taxon>Drosophila</taxon>
    </lineage>
</organism>
<gene>
    <name evidence="4" type="ORF">KR093_011636</name>
</gene>